<accession>A0A6D1AC98</accession>
<evidence type="ECO:0000313" key="2">
    <source>
        <dbReference type="EMBL" id="NEU02806.1"/>
    </source>
</evidence>
<protein>
    <submittedName>
        <fullName evidence="2">Putative immunoglobulin-blocking virulence protein</fullName>
    </submittedName>
</protein>
<feature type="non-terminal residue" evidence="2">
    <location>
        <position position="113"/>
    </location>
</feature>
<proteinExistence type="predicted"/>
<organism evidence="2">
    <name type="scientific">Escherichia coli</name>
    <dbReference type="NCBI Taxonomy" id="562"/>
    <lineage>
        <taxon>Bacteria</taxon>
        <taxon>Pseudomonadati</taxon>
        <taxon>Pseudomonadota</taxon>
        <taxon>Gammaproteobacteria</taxon>
        <taxon>Enterobacterales</taxon>
        <taxon>Enterobacteriaceae</taxon>
        <taxon>Escherichia</taxon>
    </lineage>
</organism>
<evidence type="ECO:0000259" key="1">
    <source>
        <dbReference type="Pfam" id="PF26364"/>
    </source>
</evidence>
<dbReference type="EMBL" id="JAAHTE010000371">
    <property type="protein sequence ID" value="NEU02806.1"/>
    <property type="molecule type" value="Genomic_DNA"/>
</dbReference>
<reference evidence="2" key="1">
    <citation type="submission" date="2020-02" db="EMBL/GenBank/DDBJ databases">
        <title>Investigating the Use of Bacteriophages as New Decolonization Strategy for Intestinal Carriage of CTX-M-15-producing ST131 Escherichia coli: an In Vitro Continuous Culture System Model.</title>
        <authorList>
            <person name="Bernasconi O.J."/>
            <person name="Campos-Madueno E.I."/>
            <person name="Dona V."/>
            <person name="Perreten V."/>
            <person name="Carattoli A."/>
            <person name="Endimiani A."/>
        </authorList>
    </citation>
    <scope>NUCLEOTIDE SEQUENCE</scope>
    <source>
        <strain evidence="2">4901.28</strain>
    </source>
</reference>
<name>A0A6D1AC98_ECOLX</name>
<dbReference type="AlphaFoldDB" id="A0A6D1AC98"/>
<feature type="domain" description="Mycoplasma immunoglobulin binding protein M2" evidence="1">
    <location>
        <begin position="12"/>
        <end position="113"/>
    </location>
</feature>
<sequence>GRNKSLATRITFDTIAFDQEDYKTENNFERINDGLRLVYYARNNERAFQGSFGPGLNPDHAEGDNSYPVGLDFSRVPNIKSLRGLEFHDTQNPSNKARKIKRLTLFNNLTTFE</sequence>
<comment type="caution">
    <text evidence="2">The sequence shown here is derived from an EMBL/GenBank/DDBJ whole genome shotgun (WGS) entry which is preliminary data.</text>
</comment>
<gene>
    <name evidence="2" type="ORF">G3563_27660</name>
</gene>
<dbReference type="Pfam" id="PF26364">
    <property type="entry name" value="MIB_M2"/>
    <property type="match status" value="1"/>
</dbReference>
<feature type="non-terminal residue" evidence="2">
    <location>
        <position position="1"/>
    </location>
</feature>
<dbReference type="InterPro" id="IPR058860">
    <property type="entry name" value="MIB_M2"/>
</dbReference>
<dbReference type="NCBIfam" id="TIGR04526">
    <property type="entry name" value="predic_Ig_block"/>
    <property type="match status" value="1"/>
</dbReference>
<dbReference type="InterPro" id="IPR030941">
    <property type="entry name" value="Predic_Ig_block"/>
</dbReference>